<gene>
    <name evidence="2" type="ORF">VSS37_21060</name>
</gene>
<dbReference type="Proteomes" id="UP001308005">
    <property type="component" value="Unassembled WGS sequence"/>
</dbReference>
<feature type="transmembrane region" description="Helical" evidence="1">
    <location>
        <begin position="48"/>
        <end position="67"/>
    </location>
</feature>
<protein>
    <submittedName>
        <fullName evidence="2">Uncharacterized protein</fullName>
    </submittedName>
</protein>
<keyword evidence="1" id="KW-0812">Transmembrane</keyword>
<dbReference type="EMBL" id="JAYMYJ010000160">
    <property type="protein sequence ID" value="MEB4593481.1"/>
    <property type="molecule type" value="Genomic_DNA"/>
</dbReference>
<name>A0ABU6D3U9_9GAMM</name>
<evidence type="ECO:0000313" key="3">
    <source>
        <dbReference type="Proteomes" id="UP001308005"/>
    </source>
</evidence>
<evidence type="ECO:0000256" key="1">
    <source>
        <dbReference type="SAM" id="Phobius"/>
    </source>
</evidence>
<evidence type="ECO:0000313" key="2">
    <source>
        <dbReference type="EMBL" id="MEB4593481.1"/>
    </source>
</evidence>
<organism evidence="2 3">
    <name type="scientific">Candidatus Thiothrix phosphatis</name>
    <dbReference type="NCBI Taxonomy" id="3112415"/>
    <lineage>
        <taxon>Bacteria</taxon>
        <taxon>Pseudomonadati</taxon>
        <taxon>Pseudomonadota</taxon>
        <taxon>Gammaproteobacteria</taxon>
        <taxon>Thiotrichales</taxon>
        <taxon>Thiotrichaceae</taxon>
        <taxon>Thiothrix</taxon>
    </lineage>
</organism>
<reference evidence="3" key="1">
    <citation type="submission" date="2023-07" db="EMBL/GenBank/DDBJ databases">
        <title>The carbon used by Thiothrix.</title>
        <authorList>
            <person name="Chen L."/>
        </authorList>
    </citation>
    <scope>NUCLEOTIDE SEQUENCE [LARGE SCALE GENOMIC DNA]</scope>
</reference>
<accession>A0ABU6D3U9</accession>
<feature type="transmembrane region" description="Helical" evidence="1">
    <location>
        <begin position="106"/>
        <end position="127"/>
    </location>
</feature>
<keyword evidence="1" id="KW-1133">Transmembrane helix</keyword>
<keyword evidence="3" id="KW-1185">Reference proteome</keyword>
<proteinExistence type="predicted"/>
<keyword evidence="1" id="KW-0472">Membrane</keyword>
<feature type="transmembrane region" description="Helical" evidence="1">
    <location>
        <begin position="74"/>
        <end position="94"/>
    </location>
</feature>
<sequence>MFVLSRKNQWLVGGVLLLAMLATRIHVGDHLQDASWAVFFLAGFYLRNWLGFGAFMAAAVAIDYIAIKQMGVSSFCVTDAYAALVPAYGALYAAGRWFGGQYRNNLSALLPLAATLLLGVVVCEAVSSGSFYAMSPRFAAEGWAGFTQDMIKYLPHDLGVTSFYVSIAALAHAAVMQVSRLTGHTAA</sequence>
<comment type="caution">
    <text evidence="2">The sequence shown here is derived from an EMBL/GenBank/DDBJ whole genome shotgun (WGS) entry which is preliminary data.</text>
</comment>
<dbReference type="RefSeq" id="WP_324698418.1">
    <property type="nucleotide sequence ID" value="NZ_JAYMYJ010000160.1"/>
</dbReference>